<dbReference type="Proteomes" id="UP001175271">
    <property type="component" value="Unassembled WGS sequence"/>
</dbReference>
<feature type="compositionally biased region" description="Basic and acidic residues" evidence="2">
    <location>
        <begin position="377"/>
        <end position="404"/>
    </location>
</feature>
<feature type="coiled-coil region" evidence="1">
    <location>
        <begin position="78"/>
        <end position="108"/>
    </location>
</feature>
<dbReference type="EMBL" id="JAUCMV010000002">
    <property type="protein sequence ID" value="KAK0416490.1"/>
    <property type="molecule type" value="Genomic_DNA"/>
</dbReference>
<evidence type="ECO:0000313" key="3">
    <source>
        <dbReference type="EMBL" id="KAK0416490.1"/>
    </source>
</evidence>
<feature type="region of interest" description="Disordered" evidence="2">
    <location>
        <begin position="162"/>
        <end position="256"/>
    </location>
</feature>
<feature type="region of interest" description="Disordered" evidence="2">
    <location>
        <begin position="1"/>
        <end position="43"/>
    </location>
</feature>
<evidence type="ECO:0000256" key="2">
    <source>
        <dbReference type="SAM" id="MobiDB-lite"/>
    </source>
</evidence>
<feature type="region of interest" description="Disordered" evidence="2">
    <location>
        <begin position="376"/>
        <end position="404"/>
    </location>
</feature>
<comment type="caution">
    <text evidence="3">The sequence shown here is derived from an EMBL/GenBank/DDBJ whole genome shotgun (WGS) entry which is preliminary data.</text>
</comment>
<feature type="compositionally biased region" description="Basic and acidic residues" evidence="2">
    <location>
        <begin position="225"/>
        <end position="248"/>
    </location>
</feature>
<organism evidence="3 4">
    <name type="scientific">Steinernema hermaphroditum</name>
    <dbReference type="NCBI Taxonomy" id="289476"/>
    <lineage>
        <taxon>Eukaryota</taxon>
        <taxon>Metazoa</taxon>
        <taxon>Ecdysozoa</taxon>
        <taxon>Nematoda</taxon>
        <taxon>Chromadorea</taxon>
        <taxon>Rhabditida</taxon>
        <taxon>Tylenchina</taxon>
        <taxon>Panagrolaimomorpha</taxon>
        <taxon>Strongyloidoidea</taxon>
        <taxon>Steinernematidae</taxon>
        <taxon>Steinernema</taxon>
    </lineage>
</organism>
<reference evidence="3" key="1">
    <citation type="submission" date="2023-06" db="EMBL/GenBank/DDBJ databases">
        <title>Genomic analysis of the entomopathogenic nematode Steinernema hermaphroditum.</title>
        <authorList>
            <person name="Schwarz E.M."/>
            <person name="Heppert J.K."/>
            <person name="Baniya A."/>
            <person name="Schwartz H.T."/>
            <person name="Tan C.-H."/>
            <person name="Antoshechkin I."/>
            <person name="Sternberg P.W."/>
            <person name="Goodrich-Blair H."/>
            <person name="Dillman A.R."/>
        </authorList>
    </citation>
    <scope>NUCLEOTIDE SEQUENCE</scope>
    <source>
        <strain evidence="3">PS9179</strain>
        <tissue evidence="3">Whole animal</tissue>
    </source>
</reference>
<feature type="compositionally biased region" description="Basic and acidic residues" evidence="2">
    <location>
        <begin position="188"/>
        <end position="215"/>
    </location>
</feature>
<sequence length="404" mass="46027">MSWFKKLLSFPSKNEQSPEQKPAAGSAAPPTQQDAVGAEMPAPTCQIEVKSKFPFMRNEKMEVATDADGKPVFTQSQLQQTMQKLKERKKARKKIQEEEQQYVEYRRQDVLARNRAFSIKHSVDEPFPKRRTAVGFGDRKAYFMQVRPNPKYAVWMGTSKTARKAKAIQPTQTTVDTMTDHSAMPAEQSKREQASQKEPRPGACTEDGHTEEQSHTGKGSLQDPSRSDKDKLKKKEIPTKKVPKKENALPKGNNAANPIVDGIPFWMHANSEQDELTDDDLPIDSELVDRVCNREMALPHAPFKKRSFNPFSAVQIMKKDDCLFVRDTVIFKNTVEAVIALQPERNSEKTKKGHVYLPPQPPRQITWNGTLTVTTFDPKDRLPKEKRTPFTEALKDLRREKKVK</sequence>
<name>A0AA39I3K9_9BILA</name>
<accession>A0AA39I3K9</accession>
<evidence type="ECO:0000256" key="1">
    <source>
        <dbReference type="SAM" id="Coils"/>
    </source>
</evidence>
<keyword evidence="4" id="KW-1185">Reference proteome</keyword>
<keyword evidence="1" id="KW-0175">Coiled coil</keyword>
<proteinExistence type="predicted"/>
<evidence type="ECO:0000313" key="4">
    <source>
        <dbReference type="Proteomes" id="UP001175271"/>
    </source>
</evidence>
<protein>
    <submittedName>
        <fullName evidence="3">Uncharacterized protein</fullName>
    </submittedName>
</protein>
<dbReference type="AlphaFoldDB" id="A0AA39I3K9"/>
<gene>
    <name evidence="3" type="ORF">QR680_012520</name>
</gene>